<gene>
    <name evidence="2" type="ORF">NHU_00536</name>
</gene>
<dbReference type="Gene3D" id="3.90.1200.10">
    <property type="match status" value="1"/>
</dbReference>
<dbReference type="Gene3D" id="3.40.50.300">
    <property type="entry name" value="P-loop containing nucleotide triphosphate hydrolases"/>
    <property type="match status" value="1"/>
</dbReference>
<protein>
    <recommendedName>
        <fullName evidence="1">Aminoglycoside phosphotransferase domain-containing protein</fullName>
    </recommendedName>
</protein>
<dbReference type="InterPro" id="IPR052732">
    <property type="entry name" value="Cell-binding_unc_protein"/>
</dbReference>
<dbReference type="PANTHER" id="PTHR43883:SF1">
    <property type="entry name" value="GLUCONOKINASE"/>
    <property type="match status" value="1"/>
</dbReference>
<dbReference type="SUPFAM" id="SSF52540">
    <property type="entry name" value="P-loop containing nucleoside triphosphate hydrolases"/>
    <property type="match status" value="1"/>
</dbReference>
<dbReference type="InterPro" id="IPR002575">
    <property type="entry name" value="Aminoglycoside_PTrfase"/>
</dbReference>
<dbReference type="AlphaFoldDB" id="A0A0D6AYL6"/>
<dbReference type="eggNOG" id="COG2187">
    <property type="taxonomic scope" value="Bacteria"/>
</dbReference>
<reference evidence="2 3" key="1">
    <citation type="submission" date="2015-02" db="EMBL/GenBank/DDBJ databases">
        <title>Genome sequene of Rhodovulum sulfidophilum DSM 2351.</title>
        <authorList>
            <person name="Nagao N."/>
        </authorList>
    </citation>
    <scope>NUCLEOTIDE SEQUENCE [LARGE SCALE GENOMIC DNA]</scope>
    <source>
        <strain evidence="2 3">DSM 2351</strain>
    </source>
</reference>
<dbReference type="SUPFAM" id="SSF56112">
    <property type="entry name" value="Protein kinase-like (PK-like)"/>
    <property type="match status" value="1"/>
</dbReference>
<dbReference type="Pfam" id="PF13671">
    <property type="entry name" value="AAA_33"/>
    <property type="match status" value="1"/>
</dbReference>
<sequence>MILDDQTEVTAFLRAQKRGPDPLREIETHISRIFLTGDRAWKLKRAVRLPYADFSTPEIRLRTCEKEFALNRPTAPGIYLGVRRITRQADGLAFDGDGPLVDAVVEMVRFSQDDILDRVAKAGDLTEADAECLARTVAAMHARAPIRRHPGGAARMDAVLDINRAGFATSRVFAPAEIAALDESFRRTFRRHRGQLDRRGARGLVRLCHGDLHLANIVRHDGRPELFDAIDFNDALATVDVAYDLAFLLMDLRHRGLPEIANRVANRYFDAAGAEDAHGLLPFLMAVRAEVRAHVTATAASDDPARATQARVYFDLARELLTPAPGRVVVLGGLSGSGKTTLAERLAPHLGRAPGARIVESDRTRKALFGVEATEHLPREAYAPGVSDEVYARIAARSRALAEGGATVILGAVFDTAAHRAQIEGRLAGLRVDTLWLEAAPERLRERIATRGESASDATLDVLETQLVHGTEGISWPRIDTNGGLETTLVRLRSALTQGRPAPR</sequence>
<organism evidence="2 3">
    <name type="scientific">Rhodovulum sulfidophilum</name>
    <name type="common">Rhodobacter sulfidophilus</name>
    <dbReference type="NCBI Taxonomy" id="35806"/>
    <lineage>
        <taxon>Bacteria</taxon>
        <taxon>Pseudomonadati</taxon>
        <taxon>Pseudomonadota</taxon>
        <taxon>Alphaproteobacteria</taxon>
        <taxon>Rhodobacterales</taxon>
        <taxon>Paracoccaceae</taxon>
        <taxon>Rhodovulum</taxon>
    </lineage>
</organism>
<accession>A0A0D6AYL6</accession>
<dbReference type="InterPro" id="IPR027417">
    <property type="entry name" value="P-loop_NTPase"/>
</dbReference>
<dbReference type="eggNOG" id="COG0645">
    <property type="taxonomic scope" value="Bacteria"/>
</dbReference>
<dbReference type="PATRIC" id="fig|35806.4.peg.551"/>
<evidence type="ECO:0000259" key="1">
    <source>
        <dbReference type="Pfam" id="PF01636"/>
    </source>
</evidence>
<dbReference type="InterPro" id="IPR011009">
    <property type="entry name" value="Kinase-like_dom_sf"/>
</dbReference>
<dbReference type="KEGG" id="rsu:NHU_00536"/>
<dbReference type="Proteomes" id="UP000064912">
    <property type="component" value="Chromosome"/>
</dbReference>
<name>A0A0D6AYL6_RHOSU</name>
<evidence type="ECO:0000313" key="3">
    <source>
        <dbReference type="Proteomes" id="UP000064912"/>
    </source>
</evidence>
<dbReference type="Pfam" id="PF01636">
    <property type="entry name" value="APH"/>
    <property type="match status" value="1"/>
</dbReference>
<dbReference type="PANTHER" id="PTHR43883">
    <property type="entry name" value="SLR0207 PROTEIN"/>
    <property type="match status" value="1"/>
</dbReference>
<proteinExistence type="predicted"/>
<evidence type="ECO:0000313" key="2">
    <source>
        <dbReference type="EMBL" id="BAQ67705.1"/>
    </source>
</evidence>
<feature type="domain" description="Aminoglycoside phosphotransferase" evidence="1">
    <location>
        <begin position="126"/>
        <end position="272"/>
    </location>
</feature>
<dbReference type="EMBL" id="AP014800">
    <property type="protein sequence ID" value="BAQ67705.1"/>
    <property type="molecule type" value="Genomic_DNA"/>
</dbReference>